<dbReference type="OrthoDB" id="2309646at2759"/>
<gene>
    <name evidence="1" type="ORF">RhiirA1_472697</name>
</gene>
<evidence type="ECO:0000313" key="1">
    <source>
        <dbReference type="EMBL" id="PKC57291.1"/>
    </source>
</evidence>
<reference evidence="1 2" key="2">
    <citation type="submission" date="2017-10" db="EMBL/GenBank/DDBJ databases">
        <title>Genome analyses suggest a sexual origin of heterokaryosis in a supposedly ancient asexual fungus.</title>
        <authorList>
            <person name="Corradi N."/>
            <person name="Sedzielewska K."/>
            <person name="Noel J."/>
            <person name="Charron P."/>
            <person name="Farinelli L."/>
            <person name="Marton T."/>
            <person name="Kruger M."/>
            <person name="Pelin A."/>
            <person name="Brachmann A."/>
            <person name="Corradi N."/>
        </authorList>
    </citation>
    <scope>NUCLEOTIDE SEQUENCE [LARGE SCALE GENOMIC DNA]</scope>
    <source>
        <strain evidence="1 2">A1</strain>
    </source>
</reference>
<protein>
    <submittedName>
        <fullName evidence="1">Uncharacterized protein</fullName>
    </submittedName>
</protein>
<dbReference type="AlphaFoldDB" id="A0A2I1F9G8"/>
<sequence length="536" mass="63747">MSCSKIFSGDLPELTYEVMKYFQNDFLTLYSCILVNRLWCRLAIPLLWENPFSIPTKNYKFIEIYLQNLKDNDFKTKSKIYKIDDNLFYLNTLFNYPNFIKYINLLKVIKSVGKWFEDSVRTLKSGNGYFLQNPDKLSTFNFKRLIYISLFKIFIENEVNLNILNIDIFPISSYVTYYYDIFVLILQNSNFIHNIKNLNLYIGSEPSSVLIYNNNSENALIKSQILQVINLHQNLKKIILDNDSFPYYQSLFLSKEYNCSNTLNTIILYQVNFNSIINLDKIFEQLNVLESVHISYCYPLNSNFIQQIINLTKPFKLKSLFIEKRLQINLLELLLQKSGDYLENFAVSGFSHYDSSSKRQLIRLITKYCNNIKFLALYGFETQITHLIESINRNLNYLSILINEIYRDHNVGYNSTFLQNLGQILPSKLEYLSLSLFIKKSDFKIFLENTQNTFINRLVIVQQSEDDILHYIKEFIMKEKRVKYLAIRNLRNILDLSTLKDEVNEFMLYNIIVLNFFKLYLHVRNYEFVKNIDYYS</sequence>
<name>A0A2I1F9G8_9GLOM</name>
<dbReference type="VEuPathDB" id="FungiDB:FUN_013953"/>
<dbReference type="Proteomes" id="UP000232688">
    <property type="component" value="Unassembled WGS sequence"/>
</dbReference>
<dbReference type="VEuPathDB" id="FungiDB:RhiirFUN_017091"/>
<reference evidence="1 2" key="1">
    <citation type="submission" date="2017-10" db="EMBL/GenBank/DDBJ databases">
        <title>Extensive intraspecific genome diversity in a model arbuscular mycorrhizal fungus.</title>
        <authorList>
            <person name="Chen E.C.H."/>
            <person name="Morin E."/>
            <person name="Baudet D."/>
            <person name="Noel J."/>
            <person name="Ndikumana S."/>
            <person name="Charron P."/>
            <person name="St-Onge C."/>
            <person name="Giorgi J."/>
            <person name="Grigoriev I.V."/>
            <person name="Roux C."/>
            <person name="Martin F.M."/>
            <person name="Corradi N."/>
        </authorList>
    </citation>
    <scope>NUCLEOTIDE SEQUENCE [LARGE SCALE GENOMIC DNA]</scope>
    <source>
        <strain evidence="1 2">A1</strain>
    </source>
</reference>
<dbReference type="VEuPathDB" id="FungiDB:RhiirA1_472697"/>
<accession>A0A2I1F9G8</accession>
<dbReference type="EMBL" id="LLXH01001867">
    <property type="protein sequence ID" value="PKC57291.1"/>
    <property type="molecule type" value="Genomic_DNA"/>
</dbReference>
<proteinExistence type="predicted"/>
<comment type="caution">
    <text evidence="1">The sequence shown here is derived from an EMBL/GenBank/DDBJ whole genome shotgun (WGS) entry which is preliminary data.</text>
</comment>
<evidence type="ECO:0000313" key="2">
    <source>
        <dbReference type="Proteomes" id="UP000232688"/>
    </source>
</evidence>
<organism evidence="1 2">
    <name type="scientific">Rhizophagus irregularis</name>
    <dbReference type="NCBI Taxonomy" id="588596"/>
    <lineage>
        <taxon>Eukaryota</taxon>
        <taxon>Fungi</taxon>
        <taxon>Fungi incertae sedis</taxon>
        <taxon>Mucoromycota</taxon>
        <taxon>Glomeromycotina</taxon>
        <taxon>Glomeromycetes</taxon>
        <taxon>Glomerales</taxon>
        <taxon>Glomeraceae</taxon>
        <taxon>Rhizophagus</taxon>
    </lineage>
</organism>